<keyword evidence="5" id="KW-1133">Transmembrane helix</keyword>
<keyword evidence="1" id="KW-0677">Repeat</keyword>
<dbReference type="InterPro" id="IPR051685">
    <property type="entry name" value="Ycf3/AcsC/BcsC/TPR_MFPF"/>
</dbReference>
<dbReference type="PROSITE" id="PS50293">
    <property type="entry name" value="TPR_REGION"/>
    <property type="match status" value="2"/>
</dbReference>
<feature type="repeat" description="TPR" evidence="3">
    <location>
        <begin position="256"/>
        <end position="289"/>
    </location>
</feature>
<keyword evidence="2 3" id="KW-0802">TPR repeat</keyword>
<sequence>MMAAAMTSSRVLAGAHLQLLHIRGLDGRIGAGRIGSVNTRCGKRESGVAQLLKVKSSSGAGDSTRFSYSRRYASLESAFSKDFCSTEDAGENAVSNSTMAGFLVLPALVGFAGAADASILEPNMAYGEISQGLEFGVQLIYLGALLALLGVGSFLVVRQVLIRRELESAAKDLQDRVRSGEASSEEFFELGAVMLRKKYYVLANKYLEQAIKKWDGDEADLAQVYNALGFSYFSDDKLDAAINQYEKAVKLQPGYVTAWNNLGNVYELKKDFKKALKAYEEALQFDPSNKIAQRQRDNMKERVDRFQGIPTQD</sequence>
<dbReference type="AlphaFoldDB" id="A0A8T0IT83"/>
<dbReference type="SUPFAM" id="SSF48452">
    <property type="entry name" value="TPR-like"/>
    <property type="match status" value="1"/>
</dbReference>
<evidence type="ECO:0000256" key="4">
    <source>
        <dbReference type="SAM" id="MobiDB-lite"/>
    </source>
</evidence>
<dbReference type="PROSITE" id="PS50005">
    <property type="entry name" value="TPR"/>
    <property type="match status" value="2"/>
</dbReference>
<dbReference type="PANTHER" id="PTHR44943">
    <property type="entry name" value="CELLULOSE SYNTHASE OPERON PROTEIN C"/>
    <property type="match status" value="1"/>
</dbReference>
<dbReference type="InterPro" id="IPR019734">
    <property type="entry name" value="TPR_rpt"/>
</dbReference>
<keyword evidence="5" id="KW-0812">Transmembrane</keyword>
<keyword evidence="5" id="KW-0472">Membrane</keyword>
<feature type="transmembrane region" description="Helical" evidence="5">
    <location>
        <begin position="139"/>
        <end position="157"/>
    </location>
</feature>
<name>A0A8T0IT83_CERPU</name>
<proteinExistence type="predicted"/>
<dbReference type="PANTHER" id="PTHR44943:SF8">
    <property type="entry name" value="TPR REPEAT-CONTAINING PROTEIN MJ0263"/>
    <property type="match status" value="1"/>
</dbReference>
<dbReference type="InterPro" id="IPR011990">
    <property type="entry name" value="TPR-like_helical_dom_sf"/>
</dbReference>
<dbReference type="Pfam" id="PF00515">
    <property type="entry name" value="TPR_1"/>
    <property type="match status" value="1"/>
</dbReference>
<gene>
    <name evidence="6" type="ORF">KC19_2G073100</name>
</gene>
<accession>A0A8T0IT83</accession>
<evidence type="ECO:0000256" key="1">
    <source>
        <dbReference type="ARBA" id="ARBA00022737"/>
    </source>
</evidence>
<evidence type="ECO:0000256" key="3">
    <source>
        <dbReference type="PROSITE-ProRule" id="PRU00339"/>
    </source>
</evidence>
<dbReference type="EMBL" id="CM026422">
    <property type="protein sequence ID" value="KAG0586219.1"/>
    <property type="molecule type" value="Genomic_DNA"/>
</dbReference>
<evidence type="ECO:0000313" key="6">
    <source>
        <dbReference type="EMBL" id="KAG0586219.1"/>
    </source>
</evidence>
<dbReference type="InterPro" id="IPR013105">
    <property type="entry name" value="TPR_2"/>
</dbReference>
<evidence type="ECO:0000256" key="2">
    <source>
        <dbReference type="ARBA" id="ARBA00022803"/>
    </source>
</evidence>
<feature type="repeat" description="TPR" evidence="3">
    <location>
        <begin position="222"/>
        <end position="255"/>
    </location>
</feature>
<evidence type="ECO:0000313" key="7">
    <source>
        <dbReference type="Proteomes" id="UP000822688"/>
    </source>
</evidence>
<comment type="caution">
    <text evidence="6">The sequence shown here is derived from an EMBL/GenBank/DDBJ whole genome shotgun (WGS) entry which is preliminary data.</text>
</comment>
<dbReference type="Pfam" id="PF07719">
    <property type="entry name" value="TPR_2"/>
    <property type="match status" value="1"/>
</dbReference>
<feature type="region of interest" description="Disordered" evidence="4">
    <location>
        <begin position="293"/>
        <end position="313"/>
    </location>
</feature>
<feature type="transmembrane region" description="Helical" evidence="5">
    <location>
        <begin position="100"/>
        <end position="119"/>
    </location>
</feature>
<feature type="compositionally biased region" description="Basic and acidic residues" evidence="4">
    <location>
        <begin position="294"/>
        <end position="305"/>
    </location>
</feature>
<protein>
    <submittedName>
        <fullName evidence="6">Uncharacterized protein</fullName>
    </submittedName>
</protein>
<evidence type="ECO:0000256" key="5">
    <source>
        <dbReference type="SAM" id="Phobius"/>
    </source>
</evidence>
<keyword evidence="7" id="KW-1185">Reference proteome</keyword>
<dbReference type="Proteomes" id="UP000822688">
    <property type="component" value="Chromosome 2"/>
</dbReference>
<dbReference type="Gene3D" id="1.25.40.10">
    <property type="entry name" value="Tetratricopeptide repeat domain"/>
    <property type="match status" value="1"/>
</dbReference>
<organism evidence="6 7">
    <name type="scientific">Ceratodon purpureus</name>
    <name type="common">Fire moss</name>
    <name type="synonym">Dicranum purpureum</name>
    <dbReference type="NCBI Taxonomy" id="3225"/>
    <lineage>
        <taxon>Eukaryota</taxon>
        <taxon>Viridiplantae</taxon>
        <taxon>Streptophyta</taxon>
        <taxon>Embryophyta</taxon>
        <taxon>Bryophyta</taxon>
        <taxon>Bryophytina</taxon>
        <taxon>Bryopsida</taxon>
        <taxon>Dicranidae</taxon>
        <taxon>Pseudoditrichales</taxon>
        <taxon>Ditrichaceae</taxon>
        <taxon>Ceratodon</taxon>
    </lineage>
</organism>
<reference evidence="6" key="1">
    <citation type="submission" date="2020-06" db="EMBL/GenBank/DDBJ databases">
        <title>WGS assembly of Ceratodon purpureus strain R40.</title>
        <authorList>
            <person name="Carey S.B."/>
            <person name="Jenkins J."/>
            <person name="Shu S."/>
            <person name="Lovell J.T."/>
            <person name="Sreedasyam A."/>
            <person name="Maumus F."/>
            <person name="Tiley G.P."/>
            <person name="Fernandez-Pozo N."/>
            <person name="Barry K."/>
            <person name="Chen C."/>
            <person name="Wang M."/>
            <person name="Lipzen A."/>
            <person name="Daum C."/>
            <person name="Saski C.A."/>
            <person name="Payton A.C."/>
            <person name="Mcbreen J.C."/>
            <person name="Conrad R.E."/>
            <person name="Kollar L.M."/>
            <person name="Olsson S."/>
            <person name="Huttunen S."/>
            <person name="Landis J.B."/>
            <person name="Wickett N.J."/>
            <person name="Johnson M.G."/>
            <person name="Rensing S.A."/>
            <person name="Grimwood J."/>
            <person name="Schmutz J."/>
            <person name="Mcdaniel S.F."/>
        </authorList>
    </citation>
    <scope>NUCLEOTIDE SEQUENCE</scope>
    <source>
        <strain evidence="6">R40</strain>
    </source>
</reference>
<dbReference type="SMART" id="SM00028">
    <property type="entry name" value="TPR"/>
    <property type="match status" value="2"/>
</dbReference>